<keyword evidence="10 11" id="KW-0002">3D-structure</keyword>
<gene>
    <name evidence="6 8" type="primary">def</name>
    <name evidence="7" type="ORF">GNQ48_17415</name>
    <name evidence="8" type="ORF">L4V69_25220</name>
</gene>
<dbReference type="EMBL" id="WOAD01000014">
    <property type="protein sequence ID" value="MUI36787.1"/>
    <property type="molecule type" value="Genomic_DNA"/>
</dbReference>
<evidence type="ECO:0000256" key="4">
    <source>
        <dbReference type="ARBA" id="ARBA00022917"/>
    </source>
</evidence>
<dbReference type="PDB" id="6JFD">
    <property type="method" value="X-ray"/>
    <property type="resolution" value="2.40 A"/>
    <property type="chains" value="A/B/C/D=2-169"/>
</dbReference>
<reference evidence="15" key="5">
    <citation type="submission" date="2019-02" db="PDB data bank">
        <title>K3U bound crystal structure of class I type b peptide deformylase from Pseudomonas aeruginosa.</title>
        <authorList>
            <person name="Lee I.H."/>
            <person name="Ho T.H."/>
            <person name="Kang L.W."/>
        </authorList>
    </citation>
    <scope>X-RAY CRYSTALLOGRAPHY (2.10 ANGSTROMS) OF 2-169</scope>
</reference>
<evidence type="ECO:0007829" key="10">
    <source>
        <dbReference type="PDB" id="6JF9"/>
    </source>
</evidence>
<dbReference type="PANTHER" id="PTHR10458">
    <property type="entry name" value="PEPTIDE DEFORMYLASE"/>
    <property type="match status" value="1"/>
</dbReference>
<protein>
    <recommendedName>
        <fullName evidence="6">Peptide deformylase</fullName>
        <shortName evidence="6">PDF</shortName>
        <ecNumber evidence="6">3.5.1.88</ecNumber>
    </recommendedName>
    <alternativeName>
        <fullName evidence="6">Polypeptide deformylase</fullName>
    </alternativeName>
</protein>
<comment type="cofactor">
    <cofactor evidence="6">
        <name>Fe(2+)</name>
        <dbReference type="ChEBI" id="CHEBI:29033"/>
    </cofactor>
    <text evidence="6">Binds 1 Fe(2+) ion.</text>
</comment>
<reference evidence="8" key="10">
    <citation type="submission" date="2023-10" db="EMBL/GenBank/DDBJ databases">
        <title>Pathogen: clinical or host-associated sample.</title>
        <authorList>
            <person name="Hergert J."/>
            <person name="Casey R."/>
            <person name="Wagner J."/>
            <person name="Young E.L."/>
            <person name="Oakeson K.F."/>
        </authorList>
    </citation>
    <scope>NUCLEOTIDE SEQUENCE</scope>
    <source>
        <strain evidence="8">2021CK-01020</strain>
    </source>
</reference>
<dbReference type="SUPFAM" id="SSF56420">
    <property type="entry name" value="Peptide deformylase"/>
    <property type="match status" value="1"/>
</dbReference>
<dbReference type="InterPro" id="IPR036821">
    <property type="entry name" value="Peptide_deformylase_sf"/>
</dbReference>
<evidence type="ECO:0007829" key="11">
    <source>
        <dbReference type="PDB" id="6JFA"/>
    </source>
</evidence>
<evidence type="ECO:0000256" key="2">
    <source>
        <dbReference type="ARBA" id="ARBA00022723"/>
    </source>
</evidence>
<feature type="active site" evidence="6">
    <location>
        <position position="144"/>
    </location>
</feature>
<evidence type="ECO:0000313" key="7">
    <source>
        <dbReference type="EMBL" id="MUI36787.1"/>
    </source>
</evidence>
<evidence type="ECO:0000256" key="6">
    <source>
        <dbReference type="HAMAP-Rule" id="MF_00163"/>
    </source>
</evidence>
<dbReference type="RefSeq" id="WP_003086490.1">
    <property type="nucleotide sequence ID" value="NZ_AP014622.1"/>
</dbReference>
<accession>A0A071LDC0</accession>
<comment type="function">
    <text evidence="6">Removes the formyl group from the N-terminal Met of newly synthesized proteins. Requires at least a dipeptide for an efficient rate of reaction. N-terminal L-methionine is a prerequisite for activity but the enzyme has broad specificity at other positions.</text>
</comment>
<evidence type="ECO:0007829" key="16">
    <source>
        <dbReference type="PDB" id="6JFN"/>
    </source>
</evidence>
<evidence type="ECO:0007829" key="15">
    <source>
        <dbReference type="PDB" id="6JFF"/>
    </source>
</evidence>
<dbReference type="PDB" id="6JFF">
    <property type="method" value="X-ray"/>
    <property type="resolution" value="2.10 A"/>
    <property type="chains" value="A/B=2-169"/>
</dbReference>
<dbReference type="GO" id="GO:0006412">
    <property type="term" value="P:translation"/>
    <property type="evidence" value="ECO:0007669"/>
    <property type="project" value="UniProtKB-UniRule"/>
</dbReference>
<evidence type="ECO:0000256" key="1">
    <source>
        <dbReference type="ARBA" id="ARBA00010759"/>
    </source>
</evidence>
<reference evidence="7 9" key="8">
    <citation type="submission" date="2019-11" db="EMBL/GenBank/DDBJ databases">
        <title>Genomes of ocular Pseudomonas aeruginosa isolates.</title>
        <authorList>
            <person name="Khan M."/>
            <person name="Rice S.A."/>
            <person name="Willcox M.D.P."/>
            <person name="Stapleton F."/>
        </authorList>
    </citation>
    <scope>NUCLEOTIDE SEQUENCE [LARGE SCALE GENOMIC DNA]</scope>
    <source>
        <strain evidence="7 9">PA221</strain>
    </source>
</reference>
<dbReference type="PANTHER" id="PTHR10458:SF20">
    <property type="entry name" value="PEPTIDE DEFORMYLASE 1"/>
    <property type="match status" value="1"/>
</dbReference>
<keyword evidence="4 6" id="KW-0648">Protein biosynthesis</keyword>
<dbReference type="NCBIfam" id="NF001159">
    <property type="entry name" value="PRK00150.1-3"/>
    <property type="match status" value="1"/>
</dbReference>
<reference evidence="12" key="1">
    <citation type="submission" date="2019-02" db="PDB data bank">
        <title>Actinonin bound crystal structure of class I type b peptide deformylase from Pseudomonas aeruginosa.</title>
        <authorList>
            <person name="Lee I.H."/>
            <person name="Ho T.H."/>
            <person name="Kang L.W."/>
        </authorList>
    </citation>
    <scope>X-RAY CRYSTALLOGRAPHY (2.04 ANGSTROMS) OF 2-170</scope>
</reference>
<evidence type="ECO:0007829" key="12">
    <source>
        <dbReference type="PDB" id="6JFC"/>
    </source>
</evidence>
<dbReference type="HAMAP" id="MF_00163">
    <property type="entry name" value="Pep_deformylase"/>
    <property type="match status" value="1"/>
</dbReference>
<reference evidence="11" key="7">
    <citation type="submission" date="2019-02" db="PDB data bank">
        <title>Met-Ala-Ser bound crystal structure of class I type b peptide deformylase from Pseudomonas aeruginosa.</title>
        <authorList>
            <person name="Lee I.H."/>
            <person name="Ho T.H."/>
            <person name="Kang L.W."/>
        </authorList>
    </citation>
    <scope>X-RAY CRYSTALLOGRAPHY (1.93 ANGSTROMS) OF 2-171</scope>
</reference>
<dbReference type="CDD" id="cd00487">
    <property type="entry name" value="Pep_deformylase"/>
    <property type="match status" value="1"/>
</dbReference>
<proteinExistence type="evidence at protein level"/>
<feature type="binding site" evidence="6">
    <location>
        <position position="101"/>
    </location>
    <ligand>
        <name>Fe cation</name>
        <dbReference type="ChEBI" id="CHEBI:24875"/>
    </ligand>
</feature>
<dbReference type="KEGG" id="paeb:NCGM1900_1475"/>
<dbReference type="PDB" id="6JFA">
    <property type="method" value="X-ray"/>
    <property type="resolution" value="1.93 A"/>
    <property type="chains" value="A/B=2-171"/>
</dbReference>
<evidence type="ECO:0000256" key="5">
    <source>
        <dbReference type="ARBA" id="ARBA00023004"/>
    </source>
</evidence>
<dbReference type="NCBIfam" id="TIGR00079">
    <property type="entry name" value="pept_deformyl"/>
    <property type="match status" value="1"/>
</dbReference>
<reference evidence="16" key="6">
    <citation type="submission" date="2019-02" db="PDB data bank">
        <title>K4U bound crystal structure of class I type b peptide deformylase from Pseudomonas aeruginosa.</title>
        <authorList>
            <person name="Lee I.H."/>
            <person name="Ho T.H."/>
            <person name="Kang L.W."/>
        </authorList>
    </citation>
    <scope>X-RAY CRYSTALLOGRAPHY (2.04 ANGSTROMS) OF 2-172</scope>
</reference>
<evidence type="ECO:0000256" key="3">
    <source>
        <dbReference type="ARBA" id="ARBA00022801"/>
    </source>
</evidence>
<keyword evidence="2 6" id="KW-0479">Metal-binding</keyword>
<dbReference type="Proteomes" id="UP000433532">
    <property type="component" value="Unassembled WGS sequence"/>
</dbReference>
<evidence type="ECO:0000313" key="9">
    <source>
        <dbReference type="Proteomes" id="UP000433532"/>
    </source>
</evidence>
<comment type="similarity">
    <text evidence="1 6">Belongs to the polypeptide deformylase family.</text>
</comment>
<keyword evidence="5 6" id="KW-0408">Iron</keyword>
<dbReference type="PDB" id="6JFC">
    <property type="method" value="X-ray"/>
    <property type="resolution" value="2.04 A"/>
    <property type="chains" value="A/B=2-170"/>
</dbReference>
<dbReference type="SMR" id="A0A071LDC0"/>
<dbReference type="AlphaFoldDB" id="A0A071LDC0"/>
<dbReference type="EMBL" id="CP136986">
    <property type="protein sequence ID" value="WOS75800.1"/>
    <property type="molecule type" value="Genomic_DNA"/>
</dbReference>
<feature type="binding site" evidence="6">
    <location>
        <position position="147"/>
    </location>
    <ligand>
        <name>Fe cation</name>
        <dbReference type="ChEBI" id="CHEBI:24875"/>
    </ligand>
</feature>
<dbReference type="PIRSF" id="PIRSF004749">
    <property type="entry name" value="Pep_def"/>
    <property type="match status" value="1"/>
</dbReference>
<dbReference type="InterPro" id="IPR023635">
    <property type="entry name" value="Peptide_deformylase"/>
</dbReference>
<dbReference type="Proteomes" id="UP001297540">
    <property type="component" value="Chromosome"/>
</dbReference>
<comment type="catalytic activity">
    <reaction evidence="6">
        <text>N-terminal N-formyl-L-methionyl-[peptide] + H2O = N-terminal L-methionyl-[peptide] + formate</text>
        <dbReference type="Rhea" id="RHEA:24420"/>
        <dbReference type="Rhea" id="RHEA-COMP:10639"/>
        <dbReference type="Rhea" id="RHEA-COMP:10640"/>
        <dbReference type="ChEBI" id="CHEBI:15377"/>
        <dbReference type="ChEBI" id="CHEBI:15740"/>
        <dbReference type="ChEBI" id="CHEBI:49298"/>
        <dbReference type="ChEBI" id="CHEBI:64731"/>
        <dbReference type="EC" id="3.5.1.88"/>
    </reaction>
</comment>
<dbReference type="GO" id="GO:0042586">
    <property type="term" value="F:peptide deformylase activity"/>
    <property type="evidence" value="ECO:0007669"/>
    <property type="project" value="UniProtKB-UniRule"/>
</dbReference>
<dbReference type="Gene3D" id="3.90.45.10">
    <property type="entry name" value="Peptide deformylase"/>
    <property type="match status" value="1"/>
</dbReference>
<dbReference type="FunFam" id="3.90.45.10:FF:000003">
    <property type="entry name" value="Peptide deformylase"/>
    <property type="match status" value="1"/>
</dbReference>
<dbReference type="PRINTS" id="PR01576">
    <property type="entry name" value="PDEFORMYLASE"/>
</dbReference>
<name>A0A071LDC0_PSEAI</name>
<keyword evidence="3 6" id="KW-0378">Hydrolase</keyword>
<dbReference type="PDB" id="6JFN">
    <property type="method" value="X-ray"/>
    <property type="resolution" value="2.04 A"/>
    <property type="chains" value="A/B=2-172"/>
</dbReference>
<reference evidence="8" key="9">
    <citation type="submission" date="2023-06" db="EMBL/GenBank/DDBJ databases">
        <authorList>
            <consortium name="Clinical and Environmental Microbiology Branch: Whole genome sequencing antimicrobial resistance pathogens in the healthcare setting"/>
        </authorList>
    </citation>
    <scope>NUCLEOTIDE SEQUENCE</scope>
    <source>
        <strain evidence="8">2021CK-01020</strain>
    </source>
</reference>
<dbReference type="GO" id="GO:0046872">
    <property type="term" value="F:metal ion binding"/>
    <property type="evidence" value="ECO:0007669"/>
    <property type="project" value="UniProtKB-KW"/>
</dbReference>
<evidence type="ECO:0007829" key="14">
    <source>
        <dbReference type="PDB" id="6JFE"/>
    </source>
</evidence>
<feature type="binding site" evidence="6">
    <location>
        <position position="143"/>
    </location>
    <ligand>
        <name>Fe cation</name>
        <dbReference type="ChEBI" id="CHEBI:24875"/>
    </ligand>
</feature>
<dbReference type="Pfam" id="PF01327">
    <property type="entry name" value="Pep_deformylase"/>
    <property type="match status" value="1"/>
</dbReference>
<reference evidence="10" key="2">
    <citation type="submission" date="2019-02" db="PDB data bank">
        <title>Apo crystal structure of class I type b peptide deformylase from Pseudomonas aeruginosa.</title>
        <authorList>
            <person name="Lee I.H."/>
            <person name="Ho T.H."/>
            <person name="Kang L.W."/>
        </authorList>
    </citation>
    <scope>X-RAY CRYSTALLOGRAPHY (1.70 ANGSTROMS) OF 2-171</scope>
</reference>
<reference evidence="13" key="3">
    <citation type="submission" date="2019-02" db="PDB data bank">
        <title>K1U bound crystal structure of class I type b peptide deformylase from Pseudomonas aeruginosa.</title>
        <authorList>
            <person name="Lee I.H."/>
            <person name="Ho T.H."/>
            <person name="Kang L.W."/>
        </authorList>
    </citation>
    <scope>X-RAY CRYSTALLOGRAPHY (2.40 ANGSTROMS) OF 2-169</scope>
</reference>
<organism evidence="7 9">
    <name type="scientific">Pseudomonas aeruginosa</name>
    <dbReference type="NCBI Taxonomy" id="287"/>
    <lineage>
        <taxon>Bacteria</taxon>
        <taxon>Pseudomonadati</taxon>
        <taxon>Pseudomonadota</taxon>
        <taxon>Gammaproteobacteria</taxon>
        <taxon>Pseudomonadales</taxon>
        <taxon>Pseudomonadaceae</taxon>
        <taxon>Pseudomonas</taxon>
    </lineage>
</organism>
<reference evidence="14" key="4">
    <citation type="submission" date="2019-02" db="PDB data bank">
        <title>K2U bound crystal structure of class I type b peptide deformylase from Pseudomonas aeruginosa.</title>
        <authorList>
            <person name="Lee I.H."/>
            <person name="Ho T.H."/>
            <person name="Kang L.W."/>
        </authorList>
    </citation>
    <scope>X-RAY CRYSTALLOGRAPHY (2.10 ANGSTROMS) OF 2-169</scope>
</reference>
<evidence type="ECO:0000313" key="8">
    <source>
        <dbReference type="EMBL" id="WOS75800.1"/>
    </source>
</evidence>
<dbReference type="PDB" id="6JFE">
    <property type="method" value="X-ray"/>
    <property type="resolution" value="2.10 A"/>
    <property type="chains" value="A/B=2-169"/>
</dbReference>
<evidence type="ECO:0007829" key="13">
    <source>
        <dbReference type="PDB" id="6JFD"/>
    </source>
</evidence>
<dbReference type="PDB" id="6JF9">
    <property type="method" value="X-ray"/>
    <property type="resolution" value="1.70 A"/>
    <property type="chains" value="A/B=2-171"/>
</dbReference>
<dbReference type="EC" id="3.5.1.88" evidence="6"/>
<sequence length="179" mass="20136">MIREILKMGDERLLRIAQPVPSELLGSEELQRLIDDMFETMHHVGGVGLAAPQIGVDLQLVIFGFERSERYPDAPAVPPTILLNPRITPLDDEMEEGWEGCLSVPGLRGAVSRHRRIRYQGLDPQGQPIDRSVEGFHARVVQHECDHLIGRLYPSRITDFSKFGFTEVLFPDLDPAADD</sequence>